<dbReference type="Pfam" id="PF01544">
    <property type="entry name" value="CorA"/>
    <property type="match status" value="1"/>
</dbReference>
<evidence type="ECO:0000256" key="1">
    <source>
        <dbReference type="ARBA" id="ARBA00004651"/>
    </source>
</evidence>
<dbReference type="AlphaFoldDB" id="A0A9P4JWI5"/>
<evidence type="ECO:0000313" key="7">
    <source>
        <dbReference type="EMBL" id="KAF2205661.1"/>
    </source>
</evidence>
<protein>
    <recommendedName>
        <fullName evidence="9">CorA-like protein</fullName>
    </recommendedName>
</protein>
<dbReference type="GO" id="GO:0005886">
    <property type="term" value="C:plasma membrane"/>
    <property type="evidence" value="ECO:0007669"/>
    <property type="project" value="UniProtKB-SubCell"/>
</dbReference>
<organism evidence="7 8">
    <name type="scientific">Delitschia confertaspora ATCC 74209</name>
    <dbReference type="NCBI Taxonomy" id="1513339"/>
    <lineage>
        <taxon>Eukaryota</taxon>
        <taxon>Fungi</taxon>
        <taxon>Dikarya</taxon>
        <taxon>Ascomycota</taxon>
        <taxon>Pezizomycotina</taxon>
        <taxon>Dothideomycetes</taxon>
        <taxon>Pleosporomycetidae</taxon>
        <taxon>Pleosporales</taxon>
        <taxon>Delitschiaceae</taxon>
        <taxon>Delitschia</taxon>
    </lineage>
</organism>
<evidence type="ECO:0000256" key="6">
    <source>
        <dbReference type="SAM" id="Phobius"/>
    </source>
</evidence>
<name>A0A9P4JWI5_9PLEO</name>
<feature type="transmembrane region" description="Helical" evidence="6">
    <location>
        <begin position="523"/>
        <end position="550"/>
    </location>
</feature>
<evidence type="ECO:0000256" key="3">
    <source>
        <dbReference type="ARBA" id="ARBA00022989"/>
    </source>
</evidence>
<dbReference type="InterPro" id="IPR002523">
    <property type="entry name" value="MgTranspt_CorA/ZnTranspt_ZntB"/>
</dbReference>
<keyword evidence="4 6" id="KW-0472">Membrane</keyword>
<dbReference type="EMBL" id="ML993851">
    <property type="protein sequence ID" value="KAF2205661.1"/>
    <property type="molecule type" value="Genomic_DNA"/>
</dbReference>
<keyword evidence="3 6" id="KW-1133">Transmembrane helix</keyword>
<dbReference type="PANTHER" id="PTHR46494:SF1">
    <property type="entry name" value="CORA FAMILY METAL ION TRANSPORTER (EUROFUNG)"/>
    <property type="match status" value="1"/>
</dbReference>
<reference evidence="7" key="1">
    <citation type="journal article" date="2020" name="Stud. Mycol.">
        <title>101 Dothideomycetes genomes: a test case for predicting lifestyles and emergence of pathogens.</title>
        <authorList>
            <person name="Haridas S."/>
            <person name="Albert R."/>
            <person name="Binder M."/>
            <person name="Bloem J."/>
            <person name="Labutti K."/>
            <person name="Salamov A."/>
            <person name="Andreopoulos B."/>
            <person name="Baker S."/>
            <person name="Barry K."/>
            <person name="Bills G."/>
            <person name="Bluhm B."/>
            <person name="Cannon C."/>
            <person name="Castanera R."/>
            <person name="Culley D."/>
            <person name="Daum C."/>
            <person name="Ezra D."/>
            <person name="Gonzalez J."/>
            <person name="Henrissat B."/>
            <person name="Kuo A."/>
            <person name="Liang C."/>
            <person name="Lipzen A."/>
            <person name="Lutzoni F."/>
            <person name="Magnuson J."/>
            <person name="Mondo S."/>
            <person name="Nolan M."/>
            <person name="Ohm R."/>
            <person name="Pangilinan J."/>
            <person name="Park H.-J."/>
            <person name="Ramirez L."/>
            <person name="Alfaro M."/>
            <person name="Sun H."/>
            <person name="Tritt A."/>
            <person name="Yoshinaga Y."/>
            <person name="Zwiers L.-H."/>
            <person name="Turgeon B."/>
            <person name="Goodwin S."/>
            <person name="Spatafora J."/>
            <person name="Crous P."/>
            <person name="Grigoriev I."/>
        </authorList>
    </citation>
    <scope>NUCLEOTIDE SEQUENCE</scope>
    <source>
        <strain evidence="7">ATCC 74209</strain>
    </source>
</reference>
<keyword evidence="2 6" id="KW-0812">Transmembrane</keyword>
<dbReference type="GO" id="GO:0000287">
    <property type="term" value="F:magnesium ion binding"/>
    <property type="evidence" value="ECO:0007669"/>
    <property type="project" value="TreeGrafter"/>
</dbReference>
<sequence length="563" mass="63599">MTTPMSPSASNLGVHHRRSTRATSRSSSPKPCRVGTPDDYTKKIALYAKQRSNTLYAGVHYERLASFLRKPFEAPSRSSSPGQYIPPFDFASLYTFHGDGHVEFCQPECPDELQKHAGAGRNGLLFFLGQPSPEWLAHAGTAYHIDPEFYHRHLDFLYTLGREDYFSHPSLVTASRHIIQLNYMTIGKFRSQLQHSNQEHLDALRHSITSEMGEYLTTISKRITTSSPLFESIVRSYHILDADHFAIKQQVSICFTQIEKAWTVVIWLDTGKPLAADQPGPWSESLRINQANHRETFLPWIQTIPFAALHAKSLAVTQGRRPVGEMEQSASLIHLDYGKALDKQLMAEDPFYALHEIFSLCAVSEVQFLNVLETKIAADAALELGHDMNVSPANMMYFQSLLDSHADMLRGNIESIKYQEEALWPQPQDSVLRKKSSAARRSLLQDYEALLTRTLILSDRCKSRLTILMNRAGIVEANKSIQQTQEVTKLTRLAFVFTPLSFVATFFGMNLGPFTEITNAYGLWLYFAVSAPLVALLLVSMTWSMSELFLKLARAEKGKKKFV</sequence>
<dbReference type="GO" id="GO:0015095">
    <property type="term" value="F:magnesium ion transmembrane transporter activity"/>
    <property type="evidence" value="ECO:0007669"/>
    <property type="project" value="TreeGrafter"/>
</dbReference>
<evidence type="ECO:0000313" key="8">
    <source>
        <dbReference type="Proteomes" id="UP000799536"/>
    </source>
</evidence>
<dbReference type="PANTHER" id="PTHR46494">
    <property type="entry name" value="CORA FAMILY METAL ION TRANSPORTER (EUROFUNG)"/>
    <property type="match status" value="1"/>
</dbReference>
<proteinExistence type="predicted"/>
<keyword evidence="8" id="KW-1185">Reference proteome</keyword>
<feature type="region of interest" description="Disordered" evidence="5">
    <location>
        <begin position="1"/>
        <end position="36"/>
    </location>
</feature>
<dbReference type="InterPro" id="IPR045863">
    <property type="entry name" value="CorA_TM1_TM2"/>
</dbReference>
<dbReference type="OrthoDB" id="3231000at2759"/>
<feature type="transmembrane region" description="Helical" evidence="6">
    <location>
        <begin position="493"/>
        <end position="511"/>
    </location>
</feature>
<evidence type="ECO:0000256" key="5">
    <source>
        <dbReference type="SAM" id="MobiDB-lite"/>
    </source>
</evidence>
<evidence type="ECO:0000256" key="2">
    <source>
        <dbReference type="ARBA" id="ARBA00022692"/>
    </source>
</evidence>
<evidence type="ECO:0008006" key="9">
    <source>
        <dbReference type="Google" id="ProtNLM"/>
    </source>
</evidence>
<dbReference type="Gene3D" id="1.20.58.340">
    <property type="entry name" value="Magnesium transport protein CorA, transmembrane region"/>
    <property type="match status" value="1"/>
</dbReference>
<dbReference type="Proteomes" id="UP000799536">
    <property type="component" value="Unassembled WGS sequence"/>
</dbReference>
<evidence type="ECO:0000256" key="4">
    <source>
        <dbReference type="ARBA" id="ARBA00023136"/>
    </source>
</evidence>
<dbReference type="GO" id="GO:0015087">
    <property type="term" value="F:cobalt ion transmembrane transporter activity"/>
    <property type="evidence" value="ECO:0007669"/>
    <property type="project" value="TreeGrafter"/>
</dbReference>
<comment type="caution">
    <text evidence="7">The sequence shown here is derived from an EMBL/GenBank/DDBJ whole genome shotgun (WGS) entry which is preliminary data.</text>
</comment>
<dbReference type="SUPFAM" id="SSF144083">
    <property type="entry name" value="Magnesium transport protein CorA, transmembrane region"/>
    <property type="match status" value="1"/>
</dbReference>
<dbReference type="GO" id="GO:0050897">
    <property type="term" value="F:cobalt ion binding"/>
    <property type="evidence" value="ECO:0007669"/>
    <property type="project" value="TreeGrafter"/>
</dbReference>
<accession>A0A9P4JWI5</accession>
<comment type="subcellular location">
    <subcellularLocation>
        <location evidence="1">Cell membrane</location>
        <topology evidence="1">Multi-pass membrane protein</topology>
    </subcellularLocation>
</comment>
<feature type="compositionally biased region" description="Polar residues" evidence="5">
    <location>
        <begin position="1"/>
        <end position="11"/>
    </location>
</feature>
<gene>
    <name evidence="7" type="ORF">GQ43DRAFT_427866</name>
</gene>